<proteinExistence type="inferred from homology"/>
<dbReference type="EMBL" id="FPAA01000001">
    <property type="protein sequence ID" value="SFS33095.1"/>
    <property type="molecule type" value="Genomic_DNA"/>
</dbReference>
<name>A0A1I6NZ23_9BACL</name>
<dbReference type="Pfam" id="PF03061">
    <property type="entry name" value="4HBT"/>
    <property type="match status" value="1"/>
</dbReference>
<evidence type="ECO:0000256" key="1">
    <source>
        <dbReference type="ARBA" id="ARBA00010458"/>
    </source>
</evidence>
<dbReference type="Proteomes" id="UP000198660">
    <property type="component" value="Unassembled WGS sequence"/>
</dbReference>
<dbReference type="CDD" id="cd03442">
    <property type="entry name" value="BFIT_BACH"/>
    <property type="match status" value="1"/>
</dbReference>
<evidence type="ECO:0000256" key="3">
    <source>
        <dbReference type="PROSITE-ProRule" id="PRU01106"/>
    </source>
</evidence>
<dbReference type="SUPFAM" id="SSF54637">
    <property type="entry name" value="Thioesterase/thiol ester dehydrase-isomerase"/>
    <property type="match status" value="1"/>
</dbReference>
<keyword evidence="6" id="KW-1185">Reference proteome</keyword>
<evidence type="ECO:0000259" key="4">
    <source>
        <dbReference type="PROSITE" id="PS51770"/>
    </source>
</evidence>
<dbReference type="InterPro" id="IPR029069">
    <property type="entry name" value="HotDog_dom_sf"/>
</dbReference>
<dbReference type="OrthoDB" id="9791628at2"/>
<dbReference type="PROSITE" id="PS51770">
    <property type="entry name" value="HOTDOG_ACOT"/>
    <property type="match status" value="1"/>
</dbReference>
<dbReference type="Gene3D" id="3.10.129.10">
    <property type="entry name" value="Hotdog Thioesterase"/>
    <property type="match status" value="1"/>
</dbReference>
<dbReference type="InterPro" id="IPR040170">
    <property type="entry name" value="Cytosol_ACT"/>
</dbReference>
<dbReference type="InterPro" id="IPR033120">
    <property type="entry name" value="HOTDOG_ACOT"/>
</dbReference>
<evidence type="ECO:0000313" key="5">
    <source>
        <dbReference type="EMBL" id="SFS33095.1"/>
    </source>
</evidence>
<keyword evidence="2 3" id="KW-0378">Hydrolase</keyword>
<dbReference type="AlphaFoldDB" id="A0A1I6NZ23"/>
<reference evidence="6" key="1">
    <citation type="submission" date="2016-10" db="EMBL/GenBank/DDBJ databases">
        <authorList>
            <person name="Varghese N."/>
            <person name="Submissions S."/>
        </authorList>
    </citation>
    <scope>NUCLEOTIDE SEQUENCE [LARGE SCALE GENOMIC DNA]</scope>
    <source>
        <strain evidence="6">DSM 45789</strain>
    </source>
</reference>
<dbReference type="PANTHER" id="PTHR11049:SF24">
    <property type="entry name" value="CYTOSOLIC ACYL COENZYME A THIOESTER HYDROLASE"/>
    <property type="match status" value="1"/>
</dbReference>
<dbReference type="InterPro" id="IPR006683">
    <property type="entry name" value="Thioestr_dom"/>
</dbReference>
<feature type="domain" description="HotDog ACOT-type" evidence="4">
    <location>
        <begin position="7"/>
        <end position="119"/>
    </location>
</feature>
<dbReference type="GO" id="GO:0006637">
    <property type="term" value="P:acyl-CoA metabolic process"/>
    <property type="evidence" value="ECO:0007669"/>
    <property type="project" value="TreeGrafter"/>
</dbReference>
<accession>A0A1I6NZ23</accession>
<dbReference type="RefSeq" id="WP_091832605.1">
    <property type="nucleotide sequence ID" value="NZ_FPAA01000001.1"/>
</dbReference>
<evidence type="ECO:0000256" key="2">
    <source>
        <dbReference type="ARBA" id="ARBA00022801"/>
    </source>
</evidence>
<organism evidence="5 6">
    <name type="scientific">Marininema halotolerans</name>
    <dbReference type="NCBI Taxonomy" id="1155944"/>
    <lineage>
        <taxon>Bacteria</taxon>
        <taxon>Bacillati</taxon>
        <taxon>Bacillota</taxon>
        <taxon>Bacilli</taxon>
        <taxon>Bacillales</taxon>
        <taxon>Thermoactinomycetaceae</taxon>
        <taxon>Marininema</taxon>
    </lineage>
</organism>
<gene>
    <name evidence="5" type="ORF">SAMN05444972_101242</name>
</gene>
<sequence>MNGRPARFSRTIKTAHVLPPDTNNHGTMFGGKLSAYIDEVAAICAARHSRKPVVTASMDSIDFLSPIGMEDAVTVEGVVTWCGKTSMEVFVKVTSEHLTTGDRQLTTTSFLTFVAFDKDGKPTPVPQVIPETEEEKFLHATAPERRDHRKERKKRLASLIRANQYLPENQQL</sequence>
<dbReference type="PANTHER" id="PTHR11049">
    <property type="entry name" value="ACYL COENZYME A THIOESTER HYDROLASE"/>
    <property type="match status" value="1"/>
</dbReference>
<evidence type="ECO:0000313" key="6">
    <source>
        <dbReference type="Proteomes" id="UP000198660"/>
    </source>
</evidence>
<dbReference type="GO" id="GO:0052816">
    <property type="term" value="F:long-chain fatty acyl-CoA hydrolase activity"/>
    <property type="evidence" value="ECO:0007669"/>
    <property type="project" value="TreeGrafter"/>
</dbReference>
<dbReference type="GO" id="GO:0009062">
    <property type="term" value="P:fatty acid catabolic process"/>
    <property type="evidence" value="ECO:0007669"/>
    <property type="project" value="TreeGrafter"/>
</dbReference>
<protein>
    <submittedName>
        <fullName evidence="5">Acyl-CoA hydrolase</fullName>
    </submittedName>
</protein>
<dbReference type="GO" id="GO:0005829">
    <property type="term" value="C:cytosol"/>
    <property type="evidence" value="ECO:0007669"/>
    <property type="project" value="TreeGrafter"/>
</dbReference>
<comment type="similarity">
    <text evidence="1">Belongs to the acyl coenzyme A hydrolase family.</text>
</comment>